<dbReference type="Gene3D" id="3.20.20.210">
    <property type="match status" value="1"/>
</dbReference>
<dbReference type="Pfam" id="PF01208">
    <property type="entry name" value="URO-D"/>
    <property type="match status" value="1"/>
</dbReference>
<dbReference type="NCBIfam" id="NF004889">
    <property type="entry name" value="PRK06252.1"/>
    <property type="match status" value="1"/>
</dbReference>
<dbReference type="SUPFAM" id="SSF51726">
    <property type="entry name" value="UROD/MetE-like"/>
    <property type="match status" value="1"/>
</dbReference>
<gene>
    <name evidence="2" type="ORF">MNBD_NITROSPINAE04-99</name>
</gene>
<dbReference type="AlphaFoldDB" id="A0A3B1BXH2"/>
<name>A0A3B1BXH2_9ZZZZ</name>
<accession>A0A3B1BXH2</accession>
<organism evidence="2">
    <name type="scientific">hydrothermal vent metagenome</name>
    <dbReference type="NCBI Taxonomy" id="652676"/>
    <lineage>
        <taxon>unclassified sequences</taxon>
        <taxon>metagenomes</taxon>
        <taxon>ecological metagenomes</taxon>
    </lineage>
</organism>
<dbReference type="PANTHER" id="PTHR47099">
    <property type="entry name" value="METHYLCOBAMIDE:COM METHYLTRANSFERASE MTBA"/>
    <property type="match status" value="1"/>
</dbReference>
<dbReference type="GO" id="GO:0004853">
    <property type="term" value="F:uroporphyrinogen decarboxylase activity"/>
    <property type="evidence" value="ECO:0007669"/>
    <property type="project" value="InterPro"/>
</dbReference>
<evidence type="ECO:0000259" key="1">
    <source>
        <dbReference type="Pfam" id="PF01208"/>
    </source>
</evidence>
<dbReference type="InterPro" id="IPR052024">
    <property type="entry name" value="Methanogen_methyltrans"/>
</dbReference>
<proteinExistence type="predicted"/>
<dbReference type="GO" id="GO:0006779">
    <property type="term" value="P:porphyrin-containing compound biosynthetic process"/>
    <property type="evidence" value="ECO:0007669"/>
    <property type="project" value="InterPro"/>
</dbReference>
<sequence>MVETATARDRVLNMLKGEKVSPVPCFSGVGNVTTKGLDKLGYRFADVHKDAKMMAESAMTTWELYGFECVVVPFDLCLEAEALGCVMNPYADSDDLLYPTIKEKSKQTTEQLRALATPDLLTKGRIPMMKEVVKIIREKLGDQVAIGSYLLGPFTLGGQIGELEALLKSSFKKPEEMLDYLDALADIIVLIGKELQASGVDFLSVREMGATTDVLSPRVFKKVIAPGLRKISEGLASPAILHICGSVMPIVKDMADLGYAAISIDSKTPMTDARTAVGPDTVILGNINPFANLNDGTADDCYNVVAQCVKDGVNAIHPGCDIWPTAKPENMEAMMRASRETIVE</sequence>
<dbReference type="InterPro" id="IPR038071">
    <property type="entry name" value="UROD/MetE-like_sf"/>
</dbReference>
<dbReference type="InterPro" id="IPR000257">
    <property type="entry name" value="Uroporphyrinogen_deCOase"/>
</dbReference>
<dbReference type="PANTHER" id="PTHR47099:SF1">
    <property type="entry name" value="METHYLCOBAMIDE:COM METHYLTRANSFERASE MTBA"/>
    <property type="match status" value="1"/>
</dbReference>
<protein>
    <recommendedName>
        <fullName evidence="1">Uroporphyrinogen decarboxylase (URO-D) domain-containing protein</fullName>
    </recommendedName>
</protein>
<feature type="domain" description="Uroporphyrinogen decarboxylase (URO-D)" evidence="1">
    <location>
        <begin position="6"/>
        <end position="340"/>
    </location>
</feature>
<dbReference type="EMBL" id="UOGA01000148">
    <property type="protein sequence ID" value="VAX19211.1"/>
    <property type="molecule type" value="Genomic_DNA"/>
</dbReference>
<evidence type="ECO:0000313" key="2">
    <source>
        <dbReference type="EMBL" id="VAX19211.1"/>
    </source>
</evidence>
<reference evidence="2" key="1">
    <citation type="submission" date="2018-06" db="EMBL/GenBank/DDBJ databases">
        <authorList>
            <person name="Zhirakovskaya E."/>
        </authorList>
    </citation>
    <scope>NUCLEOTIDE SEQUENCE</scope>
</reference>